<organism evidence="2 3">
    <name type="scientific">Collimonas arenae</name>
    <dbReference type="NCBI Taxonomy" id="279058"/>
    <lineage>
        <taxon>Bacteria</taxon>
        <taxon>Pseudomonadati</taxon>
        <taxon>Pseudomonadota</taxon>
        <taxon>Betaproteobacteria</taxon>
        <taxon>Burkholderiales</taxon>
        <taxon>Oxalobacteraceae</taxon>
        <taxon>Collimonas</taxon>
    </lineage>
</organism>
<name>A0A127PL51_9BURK</name>
<keyword evidence="1" id="KW-0472">Membrane</keyword>
<keyword evidence="3" id="KW-1185">Reference proteome</keyword>
<proteinExistence type="predicted"/>
<dbReference type="EMBL" id="CP013235">
    <property type="protein sequence ID" value="AMP08402.1"/>
    <property type="molecule type" value="Genomic_DNA"/>
</dbReference>
<evidence type="ECO:0000313" key="2">
    <source>
        <dbReference type="EMBL" id="AMP08402.1"/>
    </source>
</evidence>
<protein>
    <submittedName>
        <fullName evidence="2">Uncharacterized protein</fullName>
    </submittedName>
</protein>
<sequence>MRSGGLGICFKKYMEYIDRRPNALGVKRFDGIAAMFKIFCILFFLAI</sequence>
<accession>A0A127PL51</accession>
<dbReference type="AlphaFoldDB" id="A0A127PL51"/>
<feature type="transmembrane region" description="Helical" evidence="1">
    <location>
        <begin position="29"/>
        <end position="46"/>
    </location>
</feature>
<dbReference type="Proteomes" id="UP000071778">
    <property type="component" value="Chromosome"/>
</dbReference>
<evidence type="ECO:0000313" key="3">
    <source>
        <dbReference type="Proteomes" id="UP000071778"/>
    </source>
</evidence>
<keyword evidence="1" id="KW-0812">Transmembrane</keyword>
<reference evidence="2 3" key="1">
    <citation type="submission" date="2015-11" db="EMBL/GenBank/DDBJ databases">
        <title>Exploring the genomic traits of fungus-feeding bacterial genus Collimonas.</title>
        <authorList>
            <person name="Song C."/>
            <person name="Schmidt R."/>
            <person name="de Jager V."/>
            <person name="Krzyzanowska D."/>
            <person name="Jongedijk E."/>
            <person name="Cankar K."/>
            <person name="Beekwilder J."/>
            <person name="van Veen A."/>
            <person name="de Boer W."/>
            <person name="van Veen J.A."/>
            <person name="Garbeva P."/>
        </authorList>
    </citation>
    <scope>NUCLEOTIDE SEQUENCE [LARGE SCALE GENOMIC DNA]</scope>
    <source>
        <strain evidence="2 3">Ter282</strain>
    </source>
</reference>
<gene>
    <name evidence="2" type="ORF">CAter282_0593</name>
</gene>
<evidence type="ECO:0000256" key="1">
    <source>
        <dbReference type="SAM" id="Phobius"/>
    </source>
</evidence>
<keyword evidence="1" id="KW-1133">Transmembrane helix</keyword>